<comment type="similarity">
    <text evidence="2">Belongs to the thioredoxin family. DsbC subfamily.</text>
</comment>
<dbReference type="InterPro" id="IPR012336">
    <property type="entry name" value="Thioredoxin-like_fold"/>
</dbReference>
<dbReference type="SUPFAM" id="SSF54423">
    <property type="entry name" value="DsbC/DsbG N-terminal domain-like"/>
    <property type="match status" value="1"/>
</dbReference>
<dbReference type="EMBL" id="MLJW01003307">
    <property type="protein sequence ID" value="OIQ72352.1"/>
    <property type="molecule type" value="Genomic_DNA"/>
</dbReference>
<gene>
    <name evidence="9" type="primary">dsbC_13</name>
    <name evidence="9" type="ORF">GALL_460240</name>
</gene>
<dbReference type="Gene3D" id="3.10.450.70">
    <property type="entry name" value="Disulphide bond isomerase, DsbC/G, N-terminal"/>
    <property type="match status" value="1"/>
</dbReference>
<reference evidence="9" key="1">
    <citation type="submission" date="2016-10" db="EMBL/GenBank/DDBJ databases">
        <title>Sequence of Gallionella enrichment culture.</title>
        <authorList>
            <person name="Poehlein A."/>
            <person name="Muehling M."/>
            <person name="Daniel R."/>
        </authorList>
    </citation>
    <scope>NUCLEOTIDE SEQUENCE</scope>
</reference>
<evidence type="ECO:0000256" key="6">
    <source>
        <dbReference type="ARBA" id="ARBA00023284"/>
    </source>
</evidence>
<dbReference type="SUPFAM" id="SSF52833">
    <property type="entry name" value="Thioredoxin-like"/>
    <property type="match status" value="1"/>
</dbReference>
<evidence type="ECO:0000256" key="5">
    <source>
        <dbReference type="ARBA" id="ARBA00023157"/>
    </source>
</evidence>
<dbReference type="Pfam" id="PF13098">
    <property type="entry name" value="Thioredoxin_2"/>
    <property type="match status" value="1"/>
</dbReference>
<feature type="domain" description="Disulphide bond isomerase DsbC/G N-terminal" evidence="7">
    <location>
        <begin position="19"/>
        <end position="86"/>
    </location>
</feature>
<dbReference type="Pfam" id="PF10411">
    <property type="entry name" value="DsbC_N"/>
    <property type="match status" value="1"/>
</dbReference>
<dbReference type="InterPro" id="IPR009094">
    <property type="entry name" value="DiS-bond_isomerase_DsbC/G_N_sf"/>
</dbReference>
<dbReference type="InterPro" id="IPR018950">
    <property type="entry name" value="DiS-bond_isomerase_DsbC/G_N"/>
</dbReference>
<evidence type="ECO:0000256" key="3">
    <source>
        <dbReference type="ARBA" id="ARBA00022729"/>
    </source>
</evidence>
<dbReference type="InterPro" id="IPR033954">
    <property type="entry name" value="DiS-bond_Isoase_DsbC/G"/>
</dbReference>
<keyword evidence="5" id="KW-1015">Disulfide bond</keyword>
<dbReference type="PANTHER" id="PTHR35272">
    <property type="entry name" value="THIOL:DISULFIDE INTERCHANGE PROTEIN DSBC-RELATED"/>
    <property type="match status" value="1"/>
</dbReference>
<organism evidence="9">
    <name type="scientific">mine drainage metagenome</name>
    <dbReference type="NCBI Taxonomy" id="410659"/>
    <lineage>
        <taxon>unclassified sequences</taxon>
        <taxon>metagenomes</taxon>
        <taxon>ecological metagenomes</taxon>
    </lineage>
</organism>
<evidence type="ECO:0000256" key="2">
    <source>
        <dbReference type="ARBA" id="ARBA00009813"/>
    </source>
</evidence>
<evidence type="ECO:0000259" key="7">
    <source>
        <dbReference type="Pfam" id="PF10411"/>
    </source>
</evidence>
<dbReference type="InterPro" id="IPR051470">
    <property type="entry name" value="Thiol:disulfide_interchange"/>
</dbReference>
<dbReference type="Gene3D" id="3.40.30.10">
    <property type="entry name" value="Glutaredoxin"/>
    <property type="match status" value="1"/>
</dbReference>
<name>A0A1J5PNH2_9ZZZZ</name>
<dbReference type="GO" id="GO:0042597">
    <property type="term" value="C:periplasmic space"/>
    <property type="evidence" value="ECO:0007669"/>
    <property type="project" value="UniProtKB-SubCell"/>
</dbReference>
<evidence type="ECO:0000256" key="1">
    <source>
        <dbReference type="ARBA" id="ARBA00004418"/>
    </source>
</evidence>
<protein>
    <submittedName>
        <fullName evidence="9">Putative thiol:disulfide interchange protein DsbC</fullName>
    </submittedName>
</protein>
<proteinExistence type="inferred from homology"/>
<dbReference type="InterPro" id="IPR036249">
    <property type="entry name" value="Thioredoxin-like_sf"/>
</dbReference>
<accession>A0A1J5PNH2</accession>
<sequence>MKFRSIFAAFCLLAFGAAAHADNLSELRAALHKAMPSMPADARIVKTPYSGLYEVDFGDHVFYADATGRYLFAGEILDTRTGVNVTKQRVAELQRFPWKDLPFKDSFTIVYGHGERQVAVFEDPYCPYCHRLEKTLEAMGNMTVHVFLFPVIRPDSPARARDIWCSADRGRAWTDWMEHQKAPAPAAAGCKAEALQANLALGQRLGIESTPTMFLQNGMRISGAVDAAAITRAMAAK</sequence>
<keyword evidence="4" id="KW-0574">Periplasm</keyword>
<dbReference type="AlphaFoldDB" id="A0A1J5PNH2"/>
<comment type="caution">
    <text evidence="9">The sequence shown here is derived from an EMBL/GenBank/DDBJ whole genome shotgun (WGS) entry which is preliminary data.</text>
</comment>
<keyword evidence="6" id="KW-0676">Redox-active center</keyword>
<keyword evidence="3" id="KW-0732">Signal</keyword>
<dbReference type="CDD" id="cd03020">
    <property type="entry name" value="DsbA_DsbC_DsbG"/>
    <property type="match status" value="1"/>
</dbReference>
<evidence type="ECO:0000256" key="4">
    <source>
        <dbReference type="ARBA" id="ARBA00022764"/>
    </source>
</evidence>
<comment type="subcellular location">
    <subcellularLocation>
        <location evidence="1">Periplasm</location>
    </subcellularLocation>
</comment>
<feature type="domain" description="Thioredoxin-like fold" evidence="8">
    <location>
        <begin position="112"/>
        <end position="232"/>
    </location>
</feature>
<evidence type="ECO:0000259" key="8">
    <source>
        <dbReference type="Pfam" id="PF13098"/>
    </source>
</evidence>
<dbReference type="PANTHER" id="PTHR35272:SF3">
    <property type="entry name" value="THIOL:DISULFIDE INTERCHANGE PROTEIN DSBC"/>
    <property type="match status" value="1"/>
</dbReference>
<evidence type="ECO:0000313" key="9">
    <source>
        <dbReference type="EMBL" id="OIQ72352.1"/>
    </source>
</evidence>